<gene>
    <name evidence="9" type="ORF">C1SCF055_LOCUS6366</name>
</gene>
<reference evidence="9" key="1">
    <citation type="submission" date="2022-10" db="EMBL/GenBank/DDBJ databases">
        <authorList>
            <person name="Chen Y."/>
            <person name="Dougan E. K."/>
            <person name="Chan C."/>
            <person name="Rhodes N."/>
            <person name="Thang M."/>
        </authorList>
    </citation>
    <scope>NUCLEOTIDE SEQUENCE</scope>
</reference>
<evidence type="ECO:0000256" key="5">
    <source>
        <dbReference type="ARBA" id="ARBA00023014"/>
    </source>
</evidence>
<dbReference type="PRINTS" id="PR00162">
    <property type="entry name" value="RIESKE"/>
</dbReference>
<reference evidence="10" key="2">
    <citation type="submission" date="2024-04" db="EMBL/GenBank/DDBJ databases">
        <authorList>
            <person name="Chen Y."/>
            <person name="Shah S."/>
            <person name="Dougan E. K."/>
            <person name="Thang M."/>
            <person name="Chan C."/>
        </authorList>
    </citation>
    <scope>NUCLEOTIDE SEQUENCE [LARGE SCALE GENOMIC DNA]</scope>
</reference>
<dbReference type="AlphaFoldDB" id="A0A9P1FJC3"/>
<keyword evidence="6" id="KW-1015">Disulfide bond</keyword>
<keyword evidence="12" id="KW-1185">Reference proteome</keyword>
<dbReference type="GO" id="GO:0046872">
    <property type="term" value="F:metal ion binding"/>
    <property type="evidence" value="ECO:0007669"/>
    <property type="project" value="UniProtKB-KW"/>
</dbReference>
<accession>A0A9P1FJC3</accession>
<keyword evidence="3" id="KW-0479">Metal-binding</keyword>
<dbReference type="InterPro" id="IPR017941">
    <property type="entry name" value="Rieske_2Fe-2S"/>
</dbReference>
<dbReference type="Gene3D" id="1.20.245.10">
    <property type="entry name" value="Lipoxygenase-1, Domain 5"/>
    <property type="match status" value="1"/>
</dbReference>
<evidence type="ECO:0000256" key="2">
    <source>
        <dbReference type="ARBA" id="ARBA00022714"/>
    </source>
</evidence>
<comment type="similarity">
    <text evidence="1">Belongs to the Rieske iron-sulfur protein family.</text>
</comment>
<feature type="domain" description="Rieske" evidence="8">
    <location>
        <begin position="479"/>
        <end position="574"/>
    </location>
</feature>
<evidence type="ECO:0000256" key="7">
    <source>
        <dbReference type="ARBA" id="ARBA00034078"/>
    </source>
</evidence>
<dbReference type="EMBL" id="CAMXCT020000402">
    <property type="protein sequence ID" value="CAL1131678.1"/>
    <property type="molecule type" value="Genomic_DNA"/>
</dbReference>
<evidence type="ECO:0000313" key="10">
    <source>
        <dbReference type="EMBL" id="CAL1131678.1"/>
    </source>
</evidence>
<dbReference type="Proteomes" id="UP001152797">
    <property type="component" value="Unassembled WGS sequence"/>
</dbReference>
<dbReference type="OrthoDB" id="446173at2759"/>
<name>A0A9P1FJC3_9DINO</name>
<dbReference type="PANTHER" id="PTHR10134">
    <property type="entry name" value="CYTOCHROME B-C1 COMPLEX SUBUNIT RIESKE, MITOCHONDRIAL"/>
    <property type="match status" value="1"/>
</dbReference>
<evidence type="ECO:0000259" key="8">
    <source>
        <dbReference type="PROSITE" id="PS51296"/>
    </source>
</evidence>
<dbReference type="EMBL" id="CAMXCT010000402">
    <property type="protein sequence ID" value="CAI3978303.1"/>
    <property type="molecule type" value="Genomic_DNA"/>
</dbReference>
<dbReference type="PROSITE" id="PS51296">
    <property type="entry name" value="RIESKE"/>
    <property type="match status" value="1"/>
</dbReference>
<dbReference type="SUPFAM" id="SSF50022">
    <property type="entry name" value="ISP domain"/>
    <property type="match status" value="1"/>
</dbReference>
<evidence type="ECO:0000313" key="12">
    <source>
        <dbReference type="Proteomes" id="UP001152797"/>
    </source>
</evidence>
<dbReference type="GO" id="GO:0016020">
    <property type="term" value="C:membrane"/>
    <property type="evidence" value="ECO:0007669"/>
    <property type="project" value="InterPro"/>
</dbReference>
<protein>
    <submittedName>
        <fullName evidence="11">Cytochrome b6-f complex iron-sulfur subunit (Plastohydroquinone:plastocyanin oxidoreductase iron-sulfur protein) (ISP) (RISP) (Rieske iron-sulfur protein)</fullName>
    </submittedName>
</protein>
<sequence>MSAYQPIPGYAALGGKASFERDGSSLRTVMLEYQGKSYRNFTDPEVDRAYEQNNTRLGWRMAEGALIASLLSMTNLVMHVKDLHMEIAAAFQAVTVDAFSNQPKHPLRRLLDAFISRSVQATNDNMRLLFDFHAADFSLAPLPHDEQLKLIDDAIKKNPLNLAEMDMERYGQIRHMDPAWSTREAITNTSRWGWRWHYRAVTVQRLIAKYVECFLEAEGMDEDTGPEVRQDFIKADSYLTNWWHSLVFHLPSLRRATEKSPSWSGSGSEASRSQLIRVLSTIMVWVSWIHEDVGHSAAAYVNNPIYTPMCVPEDGVGVPLRSWVFNAMAYRGFVFLHRSVLLDEPPAFWFDGNVESRKCFETFQDSLRSLGETDVAFSECDKNGFFSCVDRVETAAHGPCPHKPYVNLLRSKATFEWLRVPENPDCSLSLRGDSGAAQKETQVACALLLKGQPVGALMSTKPPKPVVAQDKNFQPVEVQSWVQASKGQPDLVIGLRGDPYYLLPGQDGGAIRNFALRAECTHLGCLANWNRVVNKFVCPCHGSEYDAQGSVIKGPAPKSLALAHVELTDSQKVRLSAWSEEDFRDGTEPWWA</sequence>
<evidence type="ECO:0000313" key="9">
    <source>
        <dbReference type="EMBL" id="CAI3978303.1"/>
    </source>
</evidence>
<keyword evidence="5" id="KW-0411">Iron-sulfur</keyword>
<dbReference type="InterPro" id="IPR036922">
    <property type="entry name" value="Rieske_2Fe-2S_sf"/>
</dbReference>
<dbReference type="InterPro" id="IPR005805">
    <property type="entry name" value="Rieske_Fe-S_prot_C"/>
</dbReference>
<proteinExistence type="inferred from homology"/>
<comment type="caution">
    <text evidence="9">The sequence shown here is derived from an EMBL/GenBank/DDBJ whole genome shotgun (WGS) entry which is preliminary data.</text>
</comment>
<dbReference type="Gene3D" id="2.102.10.10">
    <property type="entry name" value="Rieske [2Fe-2S] iron-sulphur domain"/>
    <property type="match status" value="1"/>
</dbReference>
<dbReference type="Pfam" id="PF00355">
    <property type="entry name" value="Rieske"/>
    <property type="match status" value="1"/>
</dbReference>
<keyword evidence="4" id="KW-0408">Iron</keyword>
<evidence type="ECO:0000256" key="4">
    <source>
        <dbReference type="ARBA" id="ARBA00023004"/>
    </source>
</evidence>
<evidence type="ECO:0000256" key="6">
    <source>
        <dbReference type="ARBA" id="ARBA00023157"/>
    </source>
</evidence>
<dbReference type="EMBL" id="CAMXCT030000402">
    <property type="protein sequence ID" value="CAL4765615.1"/>
    <property type="molecule type" value="Genomic_DNA"/>
</dbReference>
<evidence type="ECO:0000256" key="1">
    <source>
        <dbReference type="ARBA" id="ARBA00010651"/>
    </source>
</evidence>
<evidence type="ECO:0000313" key="11">
    <source>
        <dbReference type="EMBL" id="CAL4765615.1"/>
    </source>
</evidence>
<dbReference type="InterPro" id="IPR014349">
    <property type="entry name" value="Rieske_Fe-S_prot"/>
</dbReference>
<keyword evidence="2" id="KW-0001">2Fe-2S</keyword>
<dbReference type="GO" id="GO:0051537">
    <property type="term" value="F:2 iron, 2 sulfur cluster binding"/>
    <property type="evidence" value="ECO:0007669"/>
    <property type="project" value="UniProtKB-KW"/>
</dbReference>
<evidence type="ECO:0000256" key="3">
    <source>
        <dbReference type="ARBA" id="ARBA00022723"/>
    </source>
</evidence>
<comment type="cofactor">
    <cofactor evidence="7">
        <name>[2Fe-2S] cluster</name>
        <dbReference type="ChEBI" id="CHEBI:190135"/>
    </cofactor>
</comment>
<organism evidence="9">
    <name type="scientific">Cladocopium goreaui</name>
    <dbReference type="NCBI Taxonomy" id="2562237"/>
    <lineage>
        <taxon>Eukaryota</taxon>
        <taxon>Sar</taxon>
        <taxon>Alveolata</taxon>
        <taxon>Dinophyceae</taxon>
        <taxon>Suessiales</taxon>
        <taxon>Symbiodiniaceae</taxon>
        <taxon>Cladocopium</taxon>
    </lineage>
</organism>